<dbReference type="PANTHER" id="PTHR20889:SF12">
    <property type="entry name" value="LP01149P"/>
    <property type="match status" value="1"/>
</dbReference>
<feature type="active site" description="Nucleophile" evidence="1">
    <location>
        <position position="10"/>
    </location>
</feature>
<feature type="binding site" evidence="3">
    <location>
        <position position="10"/>
    </location>
    <ligand>
        <name>Mg(2+)</name>
        <dbReference type="ChEBI" id="CHEBI:18420"/>
    </ligand>
</feature>
<feature type="binding site" evidence="2">
    <location>
        <position position="121"/>
    </location>
    <ligand>
        <name>substrate</name>
    </ligand>
</feature>
<evidence type="ECO:0000256" key="4">
    <source>
        <dbReference type="SAM" id="MobiDB-lite"/>
    </source>
</evidence>
<keyword evidence="6" id="KW-1185">Reference proteome</keyword>
<protein>
    <submittedName>
        <fullName evidence="5">Uncharacterized protein</fullName>
    </submittedName>
</protein>
<organism evidence="5 6">
    <name type="scientific">Chlorella ohadii</name>
    <dbReference type="NCBI Taxonomy" id="2649997"/>
    <lineage>
        <taxon>Eukaryota</taxon>
        <taxon>Viridiplantae</taxon>
        <taxon>Chlorophyta</taxon>
        <taxon>core chlorophytes</taxon>
        <taxon>Trebouxiophyceae</taxon>
        <taxon>Chlorellales</taxon>
        <taxon>Chlorellaceae</taxon>
        <taxon>Chlorella clade</taxon>
        <taxon>Chlorella</taxon>
    </lineage>
</organism>
<dbReference type="GO" id="GO:0016791">
    <property type="term" value="F:phosphatase activity"/>
    <property type="evidence" value="ECO:0007669"/>
    <property type="project" value="InterPro"/>
</dbReference>
<accession>A0AAD5H438</accession>
<dbReference type="InterPro" id="IPR016965">
    <property type="entry name" value="Pase_PHOSPHO-typ"/>
</dbReference>
<feature type="binding site" evidence="3">
    <location>
        <position position="12"/>
    </location>
    <ligand>
        <name>Mg(2+)</name>
        <dbReference type="ChEBI" id="CHEBI:18420"/>
    </ligand>
</feature>
<dbReference type="Pfam" id="PF06888">
    <property type="entry name" value="Put_Phosphatase"/>
    <property type="match status" value="2"/>
</dbReference>
<dbReference type="InterPro" id="IPR023214">
    <property type="entry name" value="HAD_sf"/>
</dbReference>
<feature type="compositionally biased region" description="Low complexity" evidence="4">
    <location>
        <begin position="307"/>
        <end position="316"/>
    </location>
</feature>
<evidence type="ECO:0000256" key="3">
    <source>
        <dbReference type="PIRSR" id="PIRSR031051-3"/>
    </source>
</evidence>
<evidence type="ECO:0000256" key="1">
    <source>
        <dbReference type="PIRSR" id="PIRSR031051-1"/>
    </source>
</evidence>
<comment type="caution">
    <text evidence="5">The sequence shown here is derived from an EMBL/GenBank/DDBJ whole genome shotgun (WGS) entry which is preliminary data.</text>
</comment>
<feature type="active site" description="Proton donor" evidence="1">
    <location>
        <position position="12"/>
    </location>
</feature>
<dbReference type="AlphaFoldDB" id="A0AAD5H438"/>
<evidence type="ECO:0000313" key="5">
    <source>
        <dbReference type="EMBL" id="KAI7843559.1"/>
    </source>
</evidence>
<gene>
    <name evidence="5" type="ORF">COHA_002801</name>
</gene>
<keyword evidence="3" id="KW-0460">Magnesium</keyword>
<comment type="cofactor">
    <cofactor evidence="3">
        <name>Mg(2+)</name>
        <dbReference type="ChEBI" id="CHEBI:18420"/>
    </cofactor>
</comment>
<dbReference type="SUPFAM" id="SSF56784">
    <property type="entry name" value="HAD-like"/>
    <property type="match status" value="1"/>
</dbReference>
<dbReference type="Proteomes" id="UP001205105">
    <property type="component" value="Unassembled WGS sequence"/>
</dbReference>
<feature type="region of interest" description="Disordered" evidence="4">
    <location>
        <begin position="290"/>
        <end position="329"/>
    </location>
</feature>
<dbReference type="Gene3D" id="3.40.50.1000">
    <property type="entry name" value="HAD superfamily/HAD-like"/>
    <property type="match status" value="1"/>
</dbReference>
<evidence type="ECO:0000256" key="2">
    <source>
        <dbReference type="PIRSR" id="PIRSR031051-2"/>
    </source>
</evidence>
<feature type="binding site" evidence="2">
    <location>
        <position position="21"/>
    </location>
    <ligand>
        <name>substrate</name>
    </ligand>
</feature>
<keyword evidence="3" id="KW-0479">Metal-binding</keyword>
<proteinExistence type="predicted"/>
<dbReference type="EMBL" id="JADXDR010000037">
    <property type="protein sequence ID" value="KAI7843559.1"/>
    <property type="molecule type" value="Genomic_DNA"/>
</dbReference>
<reference evidence="5" key="1">
    <citation type="submission" date="2020-11" db="EMBL/GenBank/DDBJ databases">
        <title>Chlorella ohadii genome sequencing and assembly.</title>
        <authorList>
            <person name="Murik O."/>
            <person name="Treves H."/>
            <person name="Kedem I."/>
            <person name="Shotland Y."/>
            <person name="Kaplan A."/>
        </authorList>
    </citation>
    <scope>NUCLEOTIDE SEQUENCE</scope>
    <source>
        <strain evidence="5">1</strain>
    </source>
</reference>
<dbReference type="GO" id="GO:0046872">
    <property type="term" value="F:metal ion binding"/>
    <property type="evidence" value="ECO:0007669"/>
    <property type="project" value="UniProtKB-KW"/>
</dbReference>
<dbReference type="InterPro" id="IPR036412">
    <property type="entry name" value="HAD-like_sf"/>
</dbReference>
<dbReference type="PANTHER" id="PTHR20889">
    <property type="entry name" value="PHOSPHATASE, ORPHAN 1, 2"/>
    <property type="match status" value="1"/>
</dbReference>
<feature type="binding site" evidence="3">
    <location>
        <position position="202"/>
    </location>
    <ligand>
        <name>Mg(2+)</name>
        <dbReference type="ChEBI" id="CHEBI:18420"/>
    </ligand>
</feature>
<evidence type="ECO:0000313" key="6">
    <source>
        <dbReference type="Proteomes" id="UP001205105"/>
    </source>
</evidence>
<sequence>MASRTLLCWDFDWSLIEENSDTWVLQQLGAEAFYKAGRQAGTQWTQLMDECLEQAASQLGRTPADVQAALHATPFHPAMVALLRRLAAAGSDSNSGMDGGGDSGGVAGGGGSAIDVAVISDANTVYIDTILTHHGLAPAVLEVHSNPAEWRGGALRVAPYHTAPHGCRHCPSNLCKGQVLASLLRRQAAAGRLYDRVLYVGDGKGDYCPSALLLHASQHWHPASDAAAAGGAEAAGSAANGTTAAAAQRGQASSIAPGPCGSGSNRVYARESYPDGLPCSLWVMLRNEAAGGGDSSSGNQAEAEAPEAGSEVAAAGQAGGGRARVVPWSRPEELAELLSKELQLG</sequence>
<name>A0AAD5H438_9CHLO</name>